<dbReference type="RefSeq" id="WP_127161924.1">
    <property type="nucleotide sequence ID" value="NZ_CP029822.1"/>
</dbReference>
<reference evidence="3" key="1">
    <citation type="submission" date="2018-06" db="EMBL/GenBank/DDBJ databases">
        <title>Complete genome of Pseudomonas insecticola strain QZS01.</title>
        <authorList>
            <person name="Wang J."/>
            <person name="Su Q."/>
        </authorList>
    </citation>
    <scope>NUCLEOTIDE SEQUENCE [LARGE SCALE GENOMIC DNA]</scope>
    <source>
        <strain evidence="3">QZS01</strain>
    </source>
</reference>
<feature type="transmembrane region" description="Helical" evidence="1">
    <location>
        <begin position="151"/>
        <end position="175"/>
    </location>
</feature>
<dbReference type="AlphaFoldDB" id="A0A3Q9JLM6"/>
<keyword evidence="1" id="KW-0812">Transmembrane</keyword>
<keyword evidence="1" id="KW-0472">Membrane</keyword>
<evidence type="ECO:0000313" key="2">
    <source>
        <dbReference type="EMBL" id="AZS49744.1"/>
    </source>
</evidence>
<feature type="transmembrane region" description="Helical" evidence="1">
    <location>
        <begin position="115"/>
        <end position="139"/>
    </location>
</feature>
<proteinExistence type="predicted"/>
<dbReference type="KEGG" id="emo:DM558_02635"/>
<keyword evidence="3" id="KW-1185">Reference proteome</keyword>
<accession>A0A3Q9JLM6</accession>
<sequence length="344" mass="39825">MDTNHYADTAYYSGRIPNQADAHKQPWLQKLAQMRLPWGRAKVNIAPMSLFGDDMSPNIIRLKEQFKQQLTEQNKQLQQQPVVDLAAIAHNQINNDINHQHFIYRPAPRVIRFGLFLWGMGKVGTPLFVGVLIFTYLLVLTVKPFTETNMAFGIVAVLIIVPLLLLWLIGYLIAFKLPEGSARNRRPKWELNRQTGMVTAYTKRDSFSAPFYEWDAYINVIPTNTGTMIGKLYLAHRYQPQVIDLSILAPMGSTTQQLYAAWDFIQTYMDTMQALPDIPLLEEFRTLDPRTVEMDAVTQRQPNYWLNMSDDEWKKQQTFMQSCITHIDTEQRPNLMANYVNYGQ</sequence>
<evidence type="ECO:0000313" key="3">
    <source>
        <dbReference type="Proteomes" id="UP000273143"/>
    </source>
</evidence>
<name>A0A3Q9JLM6_9GAMM</name>
<protein>
    <submittedName>
        <fullName evidence="2">Uncharacterized protein</fullName>
    </submittedName>
</protein>
<evidence type="ECO:0000256" key="1">
    <source>
        <dbReference type="SAM" id="Phobius"/>
    </source>
</evidence>
<dbReference type="EMBL" id="CP029822">
    <property type="protein sequence ID" value="AZS49744.1"/>
    <property type="molecule type" value="Genomic_DNA"/>
</dbReference>
<gene>
    <name evidence="2" type="ORF">DM558_02635</name>
</gene>
<keyword evidence="1" id="KW-1133">Transmembrane helix</keyword>
<organism evidence="2 3">
    <name type="scientific">Entomomonas moraniae</name>
    <dbReference type="NCBI Taxonomy" id="2213226"/>
    <lineage>
        <taxon>Bacteria</taxon>
        <taxon>Pseudomonadati</taxon>
        <taxon>Pseudomonadota</taxon>
        <taxon>Gammaproteobacteria</taxon>
        <taxon>Pseudomonadales</taxon>
        <taxon>Pseudomonadaceae</taxon>
        <taxon>Entomomonas</taxon>
    </lineage>
</organism>
<dbReference type="Proteomes" id="UP000273143">
    <property type="component" value="Chromosome"/>
</dbReference>